<name>A0A1G9TKH1_9FIRM</name>
<dbReference type="InterPro" id="IPR025085">
    <property type="entry name" value="pPIWI_RE_X"/>
</dbReference>
<evidence type="ECO:0008006" key="6">
    <source>
        <dbReference type="Google" id="ProtNLM"/>
    </source>
</evidence>
<feature type="domain" description="pPIWI-RE module N-terminal" evidence="2">
    <location>
        <begin position="11"/>
        <end position="379"/>
    </location>
</feature>
<organism evidence="4 5">
    <name type="scientific">Lachnospira pectinoschiza</name>
    <dbReference type="NCBI Taxonomy" id="28052"/>
    <lineage>
        <taxon>Bacteria</taxon>
        <taxon>Bacillati</taxon>
        <taxon>Bacillota</taxon>
        <taxon>Clostridia</taxon>
        <taxon>Lachnospirales</taxon>
        <taxon>Lachnospiraceae</taxon>
        <taxon>Lachnospira</taxon>
    </lineage>
</organism>
<evidence type="ECO:0000259" key="1">
    <source>
        <dbReference type="Pfam" id="PF13032"/>
    </source>
</evidence>
<sequence>MSKDLKIMGYLPKKDTTCKLYAIGFPKAWKDILIKAEKLEKPYWNPTYSLPTYALKNSLETWLEGAVSLSPLKISSDDSKWLLSCEREMDLEQLSEHLCIWLTINYLDPNGKYKNPQVKKLIEELIDEIEKNGYETLKTLKSVEEVRLFDDKGIPLENYTFQAFSILINNALMGKSIVINNNKLKLYYAGRNHFITEVIEEKGHLFSYGVTFSLQTIPPKREAILLCDCSIHRWISERSVNNEGTRRNPWLNKEKHNVHIFQKNCRLYKLPLYQTYKKGNEYYWLDTELNYYNIYCGESIPKAHEFIADLETYAKADNPMLLSYKVGMSSNGFKENKIGSGLSVSDKKDIYDGVLAHIKDLVTELDDIDSIKSNKNARAKLKLDNINFNKVLEDEDKEYFADRLFECLKEPKLNIEVYAQDHNKACAEKIIEKLQSILKDSEQIKFNINYCPLGIMGDRLDSDKVSGSLKRINEIDKLLPYADELTVAFICLEGADVFKKDGGDPKNAIRIGFALKHRPTQFIVPWEREVEEKDSQLENSQLENRINSTITSAFEDMLRQLGYLRGFDEKLILNDDALINNSTIMAMHLFTQVNVAYGKARYLPLCVEMDYKDGQIYVECDAFSKPRVLYREAYYELAKLSMDKDFEKKCNDAAKSFFKHKILGWKRIYKEDKSLLLLLEADGNTRSLWSGITDGNICKYDYEKAYCPKEFDVGDKDNSYKVDLNDTNIRILRIRDNAEVPDYYNNTLADPENNKFSSISGLFKYQDVYWAIAARPNNSDYKKTYTQSKISNPFNRFATRNIIEIYPMQLQKNDNPNEWVHLTNSLRIGAIQFDEALSKPLPNHLASKLEEYLPEFGTAEARKYNFKN</sequence>
<feature type="domain" description="pPIWI-RE RNaseH" evidence="1">
    <location>
        <begin position="596"/>
        <end position="854"/>
    </location>
</feature>
<dbReference type="InterPro" id="IPR040496">
    <property type="entry name" value="MID_pPIWI_RE"/>
</dbReference>
<dbReference type="Pfam" id="PF13032">
    <property type="entry name" value="RNaseH_pPIWI_RE"/>
    <property type="match status" value="1"/>
</dbReference>
<reference evidence="5" key="1">
    <citation type="submission" date="2016-10" db="EMBL/GenBank/DDBJ databases">
        <authorList>
            <person name="Varghese N."/>
            <person name="Submissions S."/>
        </authorList>
    </citation>
    <scope>NUCLEOTIDE SEQUENCE [LARGE SCALE GENOMIC DNA]</scope>
    <source>
        <strain evidence="5">M83</strain>
    </source>
</reference>
<dbReference type="Proteomes" id="UP000187651">
    <property type="component" value="Unassembled WGS sequence"/>
</dbReference>
<proteinExistence type="predicted"/>
<dbReference type="AlphaFoldDB" id="A0A1G9TKH1"/>
<keyword evidence="5" id="KW-1185">Reference proteome</keyword>
<gene>
    <name evidence="4" type="ORF">SAMN05216544_0392</name>
</gene>
<dbReference type="Pfam" id="PF13111">
    <property type="entry name" value="pPIWI_RE_X"/>
    <property type="match status" value="1"/>
</dbReference>
<dbReference type="RefSeq" id="WP_074520680.1">
    <property type="nucleotide sequence ID" value="NZ_FNHZ01000001.1"/>
</dbReference>
<dbReference type="InterPro" id="IPR024996">
    <property type="entry name" value="RNaseH_pPIWI_RE"/>
</dbReference>
<evidence type="ECO:0000259" key="2">
    <source>
        <dbReference type="Pfam" id="PF13111"/>
    </source>
</evidence>
<evidence type="ECO:0000313" key="4">
    <source>
        <dbReference type="EMBL" id="SDM48231.1"/>
    </source>
</evidence>
<dbReference type="OrthoDB" id="2483160at2"/>
<evidence type="ECO:0000313" key="5">
    <source>
        <dbReference type="Proteomes" id="UP000187651"/>
    </source>
</evidence>
<feature type="domain" description="Prokaryotic pPIWI-RE MID" evidence="3">
    <location>
        <begin position="453"/>
        <end position="566"/>
    </location>
</feature>
<dbReference type="Pfam" id="PF18157">
    <property type="entry name" value="MID_pPIWI_RE"/>
    <property type="match status" value="1"/>
</dbReference>
<accession>A0A1G9TKH1</accession>
<evidence type="ECO:0000259" key="3">
    <source>
        <dbReference type="Pfam" id="PF18157"/>
    </source>
</evidence>
<dbReference type="EMBL" id="FNHZ01000001">
    <property type="protein sequence ID" value="SDM48231.1"/>
    <property type="molecule type" value="Genomic_DNA"/>
</dbReference>
<protein>
    <recommendedName>
        <fullName evidence="6">DUF3893 domain-containing protein</fullName>
    </recommendedName>
</protein>